<organism evidence="3 4">
    <name type="scientific">Marmota monax</name>
    <name type="common">Woodchuck</name>
    <dbReference type="NCBI Taxonomy" id="9995"/>
    <lineage>
        <taxon>Eukaryota</taxon>
        <taxon>Metazoa</taxon>
        <taxon>Chordata</taxon>
        <taxon>Craniata</taxon>
        <taxon>Vertebrata</taxon>
        <taxon>Euteleostomi</taxon>
        <taxon>Mammalia</taxon>
        <taxon>Eutheria</taxon>
        <taxon>Euarchontoglires</taxon>
        <taxon>Glires</taxon>
        <taxon>Rodentia</taxon>
        <taxon>Sciuromorpha</taxon>
        <taxon>Sciuridae</taxon>
        <taxon>Xerinae</taxon>
        <taxon>Marmotini</taxon>
        <taxon>Marmota</taxon>
    </lineage>
</organism>
<feature type="region of interest" description="Disordered" evidence="1">
    <location>
        <begin position="44"/>
        <end position="168"/>
    </location>
</feature>
<proteinExistence type="predicted"/>
<dbReference type="EMBL" id="WJEC01007813">
    <property type="protein sequence ID" value="KAF7467060.1"/>
    <property type="molecule type" value="Genomic_DNA"/>
</dbReference>
<evidence type="ECO:0000313" key="2">
    <source>
        <dbReference type="EMBL" id="KAF7467060.1"/>
    </source>
</evidence>
<feature type="compositionally biased region" description="Pro residues" evidence="1">
    <location>
        <begin position="53"/>
        <end position="68"/>
    </location>
</feature>
<dbReference type="EMBL" id="CABDUW010000750">
    <property type="protein sequence ID" value="VTJ74546.1"/>
    <property type="molecule type" value="Genomic_DNA"/>
</dbReference>
<evidence type="ECO:0000313" key="3">
    <source>
        <dbReference type="EMBL" id="VTJ74546.1"/>
    </source>
</evidence>
<name>A0A5E4BZ69_MARMO</name>
<reference evidence="3 4" key="1">
    <citation type="submission" date="2019-04" db="EMBL/GenBank/DDBJ databases">
        <authorList>
            <person name="Alioto T."/>
            <person name="Alioto T."/>
        </authorList>
    </citation>
    <scope>NUCLEOTIDE SEQUENCE [LARGE SCALE GENOMIC DNA]</scope>
</reference>
<accession>A0A5E4BZ69</accession>
<gene>
    <name evidence="2" type="ORF">GHT09_001638</name>
    <name evidence="3" type="ORF">MONAX_5E019777</name>
</gene>
<keyword evidence="4" id="KW-1185">Reference proteome</keyword>
<protein>
    <submittedName>
        <fullName evidence="3">Uncharacterized protein</fullName>
    </submittedName>
</protein>
<evidence type="ECO:0000313" key="4">
    <source>
        <dbReference type="Proteomes" id="UP000335636"/>
    </source>
</evidence>
<reference evidence="2" key="2">
    <citation type="submission" date="2020-08" db="EMBL/GenBank/DDBJ databases">
        <authorList>
            <person name="Shumante A."/>
            <person name="Zimin A.V."/>
            <person name="Puiu D."/>
            <person name="Salzberg S.L."/>
        </authorList>
    </citation>
    <scope>NUCLEOTIDE SEQUENCE</scope>
    <source>
        <strain evidence="2">WC2-LM</strain>
        <tissue evidence="2">Liver</tissue>
    </source>
</reference>
<evidence type="ECO:0000256" key="1">
    <source>
        <dbReference type="SAM" id="MobiDB-lite"/>
    </source>
</evidence>
<feature type="compositionally biased region" description="Low complexity" evidence="1">
    <location>
        <begin position="88"/>
        <end position="111"/>
    </location>
</feature>
<dbReference type="Proteomes" id="UP000335636">
    <property type="component" value="Unassembled WGS sequence"/>
</dbReference>
<sequence>MDFGQNSLFGYMEDLQELTIIERPVRRSLKPLFPGPFLDAARLFSRTLSPGTGPGPPREPLSPGPGLPPGVLRGRRGPRGAPPPPCRGCPAARAVPAAAASSPRPGSAAPVLAPVPEPQLLLSPDAHPLRTLTPGELKLGPLSPGQPFLPSRSSQHRSRSPPNPSLPS</sequence>
<dbReference type="AlphaFoldDB" id="A0A5E4BZ69"/>
<dbReference type="Proteomes" id="UP000662637">
    <property type="component" value="Unassembled WGS sequence"/>
</dbReference>